<keyword evidence="2" id="KW-0472">Membrane</keyword>
<keyword evidence="1" id="KW-0732">Signal</keyword>
<dbReference type="PANTHER" id="PTHR33619">
    <property type="entry name" value="POLYSACCHARIDE EXPORT PROTEIN GFCE-RELATED"/>
    <property type="match status" value="1"/>
</dbReference>
<dbReference type="AlphaFoldDB" id="A0A1G6ZES0"/>
<dbReference type="RefSeq" id="WP_091148256.1">
    <property type="nucleotide sequence ID" value="NZ_FNAI01000003.1"/>
</dbReference>
<dbReference type="Proteomes" id="UP000199072">
    <property type="component" value="Unassembled WGS sequence"/>
</dbReference>
<reference evidence="4 5" key="1">
    <citation type="submission" date="2016-10" db="EMBL/GenBank/DDBJ databases">
        <authorList>
            <person name="de Groot N.N."/>
        </authorList>
    </citation>
    <scope>NUCLEOTIDE SEQUENCE [LARGE SCALE GENOMIC DNA]</scope>
    <source>
        <strain evidence="4 5">47C3B</strain>
    </source>
</reference>
<evidence type="ECO:0000256" key="2">
    <source>
        <dbReference type="SAM" id="Phobius"/>
    </source>
</evidence>
<evidence type="ECO:0000313" key="4">
    <source>
        <dbReference type="EMBL" id="SDE00707.1"/>
    </source>
</evidence>
<gene>
    <name evidence="4" type="ORF">SAMN05216464_103313</name>
</gene>
<keyword evidence="5" id="KW-1185">Reference proteome</keyword>
<name>A0A1G6ZES0_9SPHI</name>
<keyword evidence="2" id="KW-1133">Transmembrane helix</keyword>
<dbReference type="InterPro" id="IPR003715">
    <property type="entry name" value="Poly_export_N"/>
</dbReference>
<dbReference type="PROSITE" id="PS51257">
    <property type="entry name" value="PROKAR_LIPOPROTEIN"/>
    <property type="match status" value="1"/>
</dbReference>
<dbReference type="GO" id="GO:0015159">
    <property type="term" value="F:polysaccharide transmembrane transporter activity"/>
    <property type="evidence" value="ECO:0007669"/>
    <property type="project" value="InterPro"/>
</dbReference>
<sequence>MINKDLLGYSKLFVFLLVMVLISSSCVSYKNIPYFQDVDKTKITDLQLNYSPMVIQPEDQLSINVSSLTPETASLFNNNVQVNLNNSNSTVFGYFVNQNGEIDLPLLKMVKVAGLTTDQLTALLLERLPKYLKDPAVSVRIVNFKISVLGDVAHPNIYTSGSERLTITEALSLAGDLNVTANRKDVLLITERNGKKEIIPFDLTSKAMLESPYYYLRNNDLVFVQPGKLKASTVEHQGYRGASLIISAVSALITLGYLVFHK</sequence>
<evidence type="ECO:0000256" key="1">
    <source>
        <dbReference type="ARBA" id="ARBA00022729"/>
    </source>
</evidence>
<proteinExistence type="predicted"/>
<dbReference type="Gene3D" id="3.30.1950.10">
    <property type="entry name" value="wza like domain"/>
    <property type="match status" value="1"/>
</dbReference>
<dbReference type="PANTHER" id="PTHR33619:SF3">
    <property type="entry name" value="POLYSACCHARIDE EXPORT PROTEIN GFCE-RELATED"/>
    <property type="match status" value="1"/>
</dbReference>
<protein>
    <submittedName>
        <fullName evidence="4">Polysaccharide export outer membrane protein</fullName>
    </submittedName>
</protein>
<accession>A0A1G6ZES0</accession>
<dbReference type="STRING" id="1391627.SAMN05216464_103313"/>
<organism evidence="4 5">
    <name type="scientific">Mucilaginibacter pineti</name>
    <dbReference type="NCBI Taxonomy" id="1391627"/>
    <lineage>
        <taxon>Bacteria</taxon>
        <taxon>Pseudomonadati</taxon>
        <taxon>Bacteroidota</taxon>
        <taxon>Sphingobacteriia</taxon>
        <taxon>Sphingobacteriales</taxon>
        <taxon>Sphingobacteriaceae</taxon>
        <taxon>Mucilaginibacter</taxon>
    </lineage>
</organism>
<feature type="transmembrane region" description="Helical" evidence="2">
    <location>
        <begin position="238"/>
        <end position="260"/>
    </location>
</feature>
<feature type="domain" description="Polysaccharide export protein N-terminal" evidence="3">
    <location>
        <begin position="52"/>
        <end position="141"/>
    </location>
</feature>
<dbReference type="Pfam" id="PF02563">
    <property type="entry name" value="Poly_export"/>
    <property type="match status" value="1"/>
</dbReference>
<dbReference type="InterPro" id="IPR049712">
    <property type="entry name" value="Poly_export"/>
</dbReference>
<dbReference type="EMBL" id="FNAI01000003">
    <property type="protein sequence ID" value="SDE00707.1"/>
    <property type="molecule type" value="Genomic_DNA"/>
</dbReference>
<evidence type="ECO:0000259" key="3">
    <source>
        <dbReference type="Pfam" id="PF02563"/>
    </source>
</evidence>
<evidence type="ECO:0000313" key="5">
    <source>
        <dbReference type="Proteomes" id="UP000199072"/>
    </source>
</evidence>
<keyword evidence="2" id="KW-0812">Transmembrane</keyword>
<dbReference type="OrthoDB" id="662756at2"/>